<organism evidence="2 3">
    <name type="scientific">Parasphingorhabdus marina DSM 22363</name>
    <dbReference type="NCBI Taxonomy" id="1123272"/>
    <lineage>
        <taxon>Bacteria</taxon>
        <taxon>Pseudomonadati</taxon>
        <taxon>Pseudomonadota</taxon>
        <taxon>Alphaproteobacteria</taxon>
        <taxon>Sphingomonadales</taxon>
        <taxon>Sphingomonadaceae</taxon>
        <taxon>Parasphingorhabdus</taxon>
    </lineage>
</organism>
<keyword evidence="1" id="KW-0812">Transmembrane</keyword>
<dbReference type="Proteomes" id="UP000185192">
    <property type="component" value="Unassembled WGS sequence"/>
</dbReference>
<keyword evidence="3" id="KW-1185">Reference proteome</keyword>
<keyword evidence="1" id="KW-1133">Transmembrane helix</keyword>
<feature type="transmembrane region" description="Helical" evidence="1">
    <location>
        <begin position="12"/>
        <end position="38"/>
    </location>
</feature>
<feature type="transmembrane region" description="Helical" evidence="1">
    <location>
        <begin position="58"/>
        <end position="80"/>
    </location>
</feature>
<keyword evidence="1" id="KW-0472">Membrane</keyword>
<gene>
    <name evidence="2" type="ORF">SAMN02745824_1368</name>
</gene>
<protein>
    <submittedName>
        <fullName evidence="2">Uncharacterized protein</fullName>
    </submittedName>
</protein>
<evidence type="ECO:0000313" key="2">
    <source>
        <dbReference type="EMBL" id="SIN64267.1"/>
    </source>
</evidence>
<sequence>MAAIMTSVKILVRIALAYAAACFAAALGIFLIGSLMTIGQPLMEGVTWSEDMANQAGYLPVYAAMAGILAAPVALLTILISEFGKITGLWFFLLAGAAAGIPVLFRGSQFTLMRALDDFVTLGPVGAAAGAAFWLVRHRKWPI</sequence>
<evidence type="ECO:0000256" key="1">
    <source>
        <dbReference type="SAM" id="Phobius"/>
    </source>
</evidence>
<feature type="transmembrane region" description="Helical" evidence="1">
    <location>
        <begin position="119"/>
        <end position="136"/>
    </location>
</feature>
<accession>A0A1N6D0K5</accession>
<reference evidence="3" key="1">
    <citation type="submission" date="2016-11" db="EMBL/GenBank/DDBJ databases">
        <authorList>
            <person name="Varghese N."/>
            <person name="Submissions S."/>
        </authorList>
    </citation>
    <scope>NUCLEOTIDE SEQUENCE [LARGE SCALE GENOMIC DNA]</scope>
    <source>
        <strain evidence="3">DSM 22363</strain>
    </source>
</reference>
<name>A0A1N6D0K5_9SPHN</name>
<dbReference type="AlphaFoldDB" id="A0A1N6D0K5"/>
<evidence type="ECO:0000313" key="3">
    <source>
        <dbReference type="Proteomes" id="UP000185192"/>
    </source>
</evidence>
<proteinExistence type="predicted"/>
<dbReference type="EMBL" id="FSQW01000001">
    <property type="protein sequence ID" value="SIN64267.1"/>
    <property type="molecule type" value="Genomic_DNA"/>
</dbReference>
<feature type="transmembrane region" description="Helical" evidence="1">
    <location>
        <begin position="87"/>
        <end position="107"/>
    </location>
</feature>